<organism evidence="2 3">
    <name type="scientific">Riccia fluitans</name>
    <dbReference type="NCBI Taxonomy" id="41844"/>
    <lineage>
        <taxon>Eukaryota</taxon>
        <taxon>Viridiplantae</taxon>
        <taxon>Streptophyta</taxon>
        <taxon>Embryophyta</taxon>
        <taxon>Marchantiophyta</taxon>
        <taxon>Marchantiopsida</taxon>
        <taxon>Marchantiidae</taxon>
        <taxon>Marchantiales</taxon>
        <taxon>Ricciaceae</taxon>
        <taxon>Riccia</taxon>
    </lineage>
</organism>
<keyword evidence="1" id="KW-0472">Membrane</keyword>
<sequence>MFNFANELQNYIPSDDSENTKFTFYPSVYYANRSSALPGTEHTIKFLEVECGGAVEAVLISWVGPVPECAVSDDTSEVIICNGTSICEAAQVYTPDSINLESVQLACMNYPTEEIFAINQTQCQEMVDRFGMTTHLDFDKGRSFRTDSVNVCEAFSCKKVPAAEVYWANFLSLTGEIALSRMIQEPSFKTSYTPALCFNNYTDVFVQYKAAENEIQWIHQMNCTTLAKSHGCWPSGYYKFMTDTRNDKWSKYNFSSEDIISGKTMSACYRFGKKSYSSYMYDSLGIVAGIIGSWLLLLSCAFWIATKVFPSRSSEVATGSLRPSANGVQLTKL</sequence>
<dbReference type="EMBL" id="JBHFFA010000002">
    <property type="protein sequence ID" value="KAL2645228.1"/>
    <property type="molecule type" value="Genomic_DNA"/>
</dbReference>
<name>A0ABD1ZCW5_9MARC</name>
<feature type="transmembrane region" description="Helical" evidence="1">
    <location>
        <begin position="279"/>
        <end position="305"/>
    </location>
</feature>
<keyword evidence="1" id="KW-1133">Transmembrane helix</keyword>
<proteinExistence type="predicted"/>
<keyword evidence="1" id="KW-0812">Transmembrane</keyword>
<keyword evidence="3" id="KW-1185">Reference proteome</keyword>
<reference evidence="2 3" key="1">
    <citation type="submission" date="2024-09" db="EMBL/GenBank/DDBJ databases">
        <title>Chromosome-scale assembly of Riccia fluitans.</title>
        <authorList>
            <person name="Paukszto L."/>
            <person name="Sawicki J."/>
            <person name="Karawczyk K."/>
            <person name="Piernik-Szablinska J."/>
            <person name="Szczecinska M."/>
            <person name="Mazdziarz M."/>
        </authorList>
    </citation>
    <scope>NUCLEOTIDE SEQUENCE [LARGE SCALE GENOMIC DNA]</scope>
    <source>
        <strain evidence="2">Rf_01</strain>
        <tissue evidence="2">Aerial parts of the thallus</tissue>
    </source>
</reference>
<evidence type="ECO:0000256" key="1">
    <source>
        <dbReference type="SAM" id="Phobius"/>
    </source>
</evidence>
<evidence type="ECO:0000313" key="3">
    <source>
        <dbReference type="Proteomes" id="UP001605036"/>
    </source>
</evidence>
<evidence type="ECO:0000313" key="2">
    <source>
        <dbReference type="EMBL" id="KAL2645228.1"/>
    </source>
</evidence>
<accession>A0ABD1ZCW5</accession>
<dbReference type="AlphaFoldDB" id="A0ABD1ZCW5"/>
<protein>
    <submittedName>
        <fullName evidence="2">Uncharacterized protein</fullName>
    </submittedName>
</protein>
<gene>
    <name evidence="2" type="ORF">R1flu_012815</name>
</gene>
<dbReference type="Proteomes" id="UP001605036">
    <property type="component" value="Unassembled WGS sequence"/>
</dbReference>
<comment type="caution">
    <text evidence="2">The sequence shown here is derived from an EMBL/GenBank/DDBJ whole genome shotgun (WGS) entry which is preliminary data.</text>
</comment>